<dbReference type="Gene3D" id="3.30.559.30">
    <property type="entry name" value="Nonribosomal peptide synthetase, condensation domain"/>
    <property type="match status" value="2"/>
</dbReference>
<comment type="caution">
    <text evidence="5">The sequence shown here is derived from an EMBL/GenBank/DDBJ whole genome shotgun (WGS) entry which is preliminary data.</text>
</comment>
<dbReference type="InterPro" id="IPR000873">
    <property type="entry name" value="AMP-dep_synth/lig_dom"/>
</dbReference>
<dbReference type="RefSeq" id="WP_202012013.1">
    <property type="nucleotide sequence ID" value="NZ_JAERRB010000005.1"/>
</dbReference>
<dbReference type="PANTHER" id="PTHR45527:SF1">
    <property type="entry name" value="FATTY ACID SYNTHASE"/>
    <property type="match status" value="1"/>
</dbReference>
<evidence type="ECO:0000256" key="1">
    <source>
        <dbReference type="ARBA" id="ARBA00001957"/>
    </source>
</evidence>
<dbReference type="InterPro" id="IPR045851">
    <property type="entry name" value="AMP-bd_C_sf"/>
</dbReference>
<dbReference type="PROSITE" id="PS00455">
    <property type="entry name" value="AMP_BINDING"/>
    <property type="match status" value="1"/>
</dbReference>
<reference evidence="5 6" key="1">
    <citation type="submission" date="2021-01" db="EMBL/GenBank/DDBJ databases">
        <title>Chryseolinea sp. Jin1 Genome sequencing and assembly.</title>
        <authorList>
            <person name="Kim I."/>
        </authorList>
    </citation>
    <scope>NUCLEOTIDE SEQUENCE [LARGE SCALE GENOMIC DNA]</scope>
    <source>
        <strain evidence="5 6">Jin1</strain>
    </source>
</reference>
<dbReference type="InterPro" id="IPR023213">
    <property type="entry name" value="CAT-like_dom_sf"/>
</dbReference>
<dbReference type="Gene3D" id="1.10.1200.10">
    <property type="entry name" value="ACP-like"/>
    <property type="match status" value="1"/>
</dbReference>
<dbReference type="Gene3D" id="3.40.50.980">
    <property type="match status" value="2"/>
</dbReference>
<dbReference type="EMBL" id="JAERRB010000005">
    <property type="protein sequence ID" value="MBL0743087.1"/>
    <property type="molecule type" value="Genomic_DNA"/>
</dbReference>
<evidence type="ECO:0000313" key="6">
    <source>
        <dbReference type="Proteomes" id="UP000613030"/>
    </source>
</evidence>
<keyword evidence="2" id="KW-0596">Phosphopantetheine</keyword>
<dbReference type="PANTHER" id="PTHR45527">
    <property type="entry name" value="NONRIBOSOMAL PEPTIDE SYNTHETASE"/>
    <property type="match status" value="1"/>
</dbReference>
<dbReference type="SUPFAM" id="SSF56801">
    <property type="entry name" value="Acetyl-CoA synthetase-like"/>
    <property type="match status" value="1"/>
</dbReference>
<evidence type="ECO:0000256" key="3">
    <source>
        <dbReference type="ARBA" id="ARBA00022553"/>
    </source>
</evidence>
<dbReference type="CDD" id="cd19531">
    <property type="entry name" value="LCL_NRPS-like"/>
    <property type="match status" value="1"/>
</dbReference>
<dbReference type="Gene3D" id="2.30.38.10">
    <property type="entry name" value="Luciferase, Domain 3"/>
    <property type="match status" value="1"/>
</dbReference>
<dbReference type="Gene3D" id="3.30.559.10">
    <property type="entry name" value="Chloramphenicol acetyltransferase-like domain"/>
    <property type="match status" value="2"/>
</dbReference>
<name>A0ABS1KV32_9BACT</name>
<dbReference type="InterPro" id="IPR036736">
    <property type="entry name" value="ACP-like_sf"/>
</dbReference>
<proteinExistence type="predicted"/>
<dbReference type="InterPro" id="IPR009081">
    <property type="entry name" value="PP-bd_ACP"/>
</dbReference>
<evidence type="ECO:0000313" key="5">
    <source>
        <dbReference type="EMBL" id="MBL0743087.1"/>
    </source>
</evidence>
<evidence type="ECO:0000259" key="4">
    <source>
        <dbReference type="PROSITE" id="PS50075"/>
    </source>
</evidence>
<dbReference type="Pfam" id="PF00501">
    <property type="entry name" value="AMP-binding"/>
    <property type="match status" value="1"/>
</dbReference>
<dbReference type="InterPro" id="IPR001242">
    <property type="entry name" value="Condensation_dom"/>
</dbReference>
<feature type="non-terminal residue" evidence="5">
    <location>
        <position position="1"/>
    </location>
</feature>
<sequence>DHVELEHQLGFYVNTLAIKTQLDGDQSFRSLLHRVKEELVSGYAHQEYPFDMLVEDLGLSRDMSRSALFDVMVVLQDTEVSGANLGGLEGLSLKPYPLSGGASKFDLTISFHPEGDALWMEVEYNEALFTGNRIERMLQHYEALLTSAMLHPETSLNRVRYMPEEELNMLLHDFNATASDYPREKTIQALFEDQVQRTPDSVAVVFEGRELTYWELNEKSNRLAHYLRTHYNMQGDDLVGLMVQRSEWMIVGILGILKSGAAYVPIDPEYPEERKIFISNNSGIKALLTDDVDAAIETVDVIHIHDPEITKQPIHNPEAIAQANNLIYVIYTSGTTGNPKGVQIEHRSVVNLTHWLGNMLYRQQEKPLTALLTAPIYFDASVQQLFAPLANGSKLVMVPDNVRKDPFLYVSCLQEQGVSLIDITPAFLKTVMQTLQQTSIDVALDYVLVGGESLPNDIVDNFSVVFGNNTKLFNVYGITEVAVDSTVEEVSQGRTSALSIGRGISNTKLYILDDQLNPVPCGISGELFIGGDGVGRGYVSLPELTGRKFIENPFAENERLFRTGDVARWLPDGSVEFLGRNDHQVKIRGYRIELHEVANTLRKLEYIHDVIVLKKDDTLAAYFVSKENVDVSHLAEFLTSHLPYYMIPSSFTQIESMPLTRHGKVDLQALPDPVIAEAPDENYGAPENDIERKLVAIWQMFLQGRRVNRYENFFLIGGNSLIATQIIAHISSALHVTVSFKNFFLNPTIKRLAGVIAAAAPERFEHIPQVAVQPHYEVSHAQNRLWLVDQHESERTAYIVPVSKIFDGKFDSAAFIKAFNVLIERHEILRTTFALNNGVLKQIVHAPEASGFVFHYEDIRALPDKAQRLAACSKKHLEKPFDLGEGPLVRATLLQLADERHAFLLAMHHIICDGWSMNVIINEVMSTYAALMSKEDRVLPPLHIQYKDFAAWQNQRLASGAADRAKAYWKKKLTGATAPLELPLDFPRPRIKTNAGATISTSFTQSETMSINALAQAHGVSLFVILLSATKTLLYRYTGQHDIVVGTPTAGRDHVDLHHQVGFYVNTLPLRDVIDGDDTFASLVLGVKQTVLDAFENQLYPFDKMVEDLNVRNDPSRSALFDVMVMLQNNATPNEQVHALRVSTHNVDYSVSKFDLLLNFYEADGCLNLDLEYNVDLFTGERINRMIDSLKNLLSGISREPETTLNELSLVEEKENAFEML</sequence>
<dbReference type="SUPFAM" id="SSF52777">
    <property type="entry name" value="CoA-dependent acyltransferases"/>
    <property type="match status" value="3"/>
</dbReference>
<dbReference type="Proteomes" id="UP000613030">
    <property type="component" value="Unassembled WGS sequence"/>
</dbReference>
<accession>A0ABS1KV32</accession>
<protein>
    <submittedName>
        <fullName evidence="5">Amino acid adenylation domain-containing protein</fullName>
    </submittedName>
</protein>
<gene>
    <name evidence="5" type="ORF">JI741_17790</name>
</gene>
<dbReference type="InterPro" id="IPR006162">
    <property type="entry name" value="Ppantetheine_attach_site"/>
</dbReference>
<dbReference type="InterPro" id="IPR020845">
    <property type="entry name" value="AMP-binding_CS"/>
</dbReference>
<dbReference type="InterPro" id="IPR010071">
    <property type="entry name" value="AA_adenyl_dom"/>
</dbReference>
<keyword evidence="6" id="KW-1185">Reference proteome</keyword>
<dbReference type="PROSITE" id="PS00012">
    <property type="entry name" value="PHOSPHOPANTETHEINE"/>
    <property type="match status" value="1"/>
</dbReference>
<dbReference type="Pfam" id="PF00668">
    <property type="entry name" value="Condensation"/>
    <property type="match status" value="2"/>
</dbReference>
<dbReference type="Pfam" id="PF00550">
    <property type="entry name" value="PP-binding"/>
    <property type="match status" value="1"/>
</dbReference>
<comment type="cofactor">
    <cofactor evidence="1">
        <name>pantetheine 4'-phosphate</name>
        <dbReference type="ChEBI" id="CHEBI:47942"/>
    </cofactor>
</comment>
<dbReference type="SUPFAM" id="SSF47336">
    <property type="entry name" value="ACP-like"/>
    <property type="match status" value="1"/>
</dbReference>
<dbReference type="NCBIfam" id="TIGR01733">
    <property type="entry name" value="AA-adenyl-dom"/>
    <property type="match status" value="1"/>
</dbReference>
<dbReference type="Gene3D" id="3.30.300.30">
    <property type="match status" value="1"/>
</dbReference>
<dbReference type="PROSITE" id="PS50075">
    <property type="entry name" value="CARRIER"/>
    <property type="match status" value="1"/>
</dbReference>
<keyword evidence="3" id="KW-0597">Phosphoprotein</keyword>
<evidence type="ECO:0000256" key="2">
    <source>
        <dbReference type="ARBA" id="ARBA00022450"/>
    </source>
</evidence>
<feature type="domain" description="Carrier" evidence="4">
    <location>
        <begin position="685"/>
        <end position="760"/>
    </location>
</feature>
<organism evidence="5 6">
    <name type="scientific">Chryseolinea lacunae</name>
    <dbReference type="NCBI Taxonomy" id="2801331"/>
    <lineage>
        <taxon>Bacteria</taxon>
        <taxon>Pseudomonadati</taxon>
        <taxon>Bacteroidota</taxon>
        <taxon>Cytophagia</taxon>
        <taxon>Cytophagales</taxon>
        <taxon>Fulvivirgaceae</taxon>
        <taxon>Chryseolinea</taxon>
    </lineage>
</organism>